<keyword evidence="5 6" id="KW-0472">Membrane</keyword>
<sequence length="272" mass="31000">MNKTKIYKLYKKIQKDQVNAISGELTYFLILSIFPFLIFFLNILNYTGIPHEILISELIITLPEQTQQLLNNIIKEISHNSSGTLLSISFILTLWTGSIGITAMIRAINKAYNIIENRSYIKIKLISLIFTIFLALLIIIVLTMLVFGQIIGNKIFVYFGVSKFFKDFWEIIRKVIPLIAMILTFAMLYKIAPAQQKNLKIKLKQTIPGAVFTTIGWIISSHIFSLYINNYANYSTMYGSLGGIIILLIWLYITSMMIIIGAEINGININPI</sequence>
<evidence type="ECO:0000256" key="6">
    <source>
        <dbReference type="SAM" id="Phobius"/>
    </source>
</evidence>
<comment type="subcellular location">
    <subcellularLocation>
        <location evidence="1">Cell membrane</location>
        <topology evidence="1">Multi-pass membrane protein</topology>
    </subcellularLocation>
</comment>
<organism evidence="7 8">
    <name type="scientific">Oceanotoga teriensis</name>
    <dbReference type="NCBI Taxonomy" id="515440"/>
    <lineage>
        <taxon>Bacteria</taxon>
        <taxon>Thermotogati</taxon>
        <taxon>Thermotogota</taxon>
        <taxon>Thermotogae</taxon>
        <taxon>Petrotogales</taxon>
        <taxon>Petrotogaceae</taxon>
        <taxon>Oceanotoga</taxon>
    </lineage>
</organism>
<protein>
    <submittedName>
        <fullName evidence="7">Membrane protein</fullName>
    </submittedName>
</protein>
<feature type="transmembrane region" description="Helical" evidence="6">
    <location>
        <begin position="240"/>
        <end position="262"/>
    </location>
</feature>
<evidence type="ECO:0000256" key="3">
    <source>
        <dbReference type="ARBA" id="ARBA00022692"/>
    </source>
</evidence>
<feature type="transmembrane region" description="Helical" evidence="6">
    <location>
        <begin position="210"/>
        <end position="228"/>
    </location>
</feature>
<evidence type="ECO:0000256" key="5">
    <source>
        <dbReference type="ARBA" id="ARBA00023136"/>
    </source>
</evidence>
<evidence type="ECO:0000256" key="2">
    <source>
        <dbReference type="ARBA" id="ARBA00022475"/>
    </source>
</evidence>
<keyword evidence="2" id="KW-1003">Cell membrane</keyword>
<dbReference type="AlphaFoldDB" id="A0AA45HIV5"/>
<dbReference type="RefSeq" id="WP_109604531.1">
    <property type="nucleotide sequence ID" value="NZ_JAMHJO010000006.1"/>
</dbReference>
<dbReference type="NCBIfam" id="TIGR00765">
    <property type="entry name" value="yihY_not_rbn"/>
    <property type="match status" value="1"/>
</dbReference>
<dbReference type="Proteomes" id="UP000245921">
    <property type="component" value="Unassembled WGS sequence"/>
</dbReference>
<evidence type="ECO:0000313" key="8">
    <source>
        <dbReference type="Proteomes" id="UP000245921"/>
    </source>
</evidence>
<evidence type="ECO:0000256" key="1">
    <source>
        <dbReference type="ARBA" id="ARBA00004651"/>
    </source>
</evidence>
<name>A0AA45HIV5_9BACT</name>
<evidence type="ECO:0000256" key="4">
    <source>
        <dbReference type="ARBA" id="ARBA00022989"/>
    </source>
</evidence>
<keyword evidence="8" id="KW-1185">Reference proteome</keyword>
<dbReference type="PANTHER" id="PTHR30213">
    <property type="entry name" value="INNER MEMBRANE PROTEIN YHJD"/>
    <property type="match status" value="1"/>
</dbReference>
<dbReference type="GO" id="GO:0005886">
    <property type="term" value="C:plasma membrane"/>
    <property type="evidence" value="ECO:0007669"/>
    <property type="project" value="UniProtKB-SubCell"/>
</dbReference>
<reference evidence="7 8" key="1">
    <citation type="submission" date="2018-05" db="EMBL/GenBank/DDBJ databases">
        <title>Genomic Encyclopedia of Type Strains, Phase IV (KMG-IV): sequencing the most valuable type-strain genomes for metagenomic binning, comparative biology and taxonomic classification.</title>
        <authorList>
            <person name="Goeker M."/>
        </authorList>
    </citation>
    <scope>NUCLEOTIDE SEQUENCE [LARGE SCALE GENOMIC DNA]</scope>
    <source>
        <strain evidence="7 8">DSM 24906</strain>
    </source>
</reference>
<keyword evidence="4 6" id="KW-1133">Transmembrane helix</keyword>
<feature type="transmembrane region" description="Helical" evidence="6">
    <location>
        <begin position="21"/>
        <end position="44"/>
    </location>
</feature>
<dbReference type="PIRSF" id="PIRSF035875">
    <property type="entry name" value="RNase_BN"/>
    <property type="match status" value="1"/>
</dbReference>
<accession>A0AA45HIV5</accession>
<proteinExistence type="predicted"/>
<dbReference type="EMBL" id="QGGI01000006">
    <property type="protein sequence ID" value="PWJ95284.1"/>
    <property type="molecule type" value="Genomic_DNA"/>
</dbReference>
<keyword evidence="3 6" id="KW-0812">Transmembrane</keyword>
<dbReference type="PANTHER" id="PTHR30213:SF0">
    <property type="entry name" value="UPF0761 MEMBRANE PROTEIN YIHY"/>
    <property type="match status" value="1"/>
</dbReference>
<dbReference type="Pfam" id="PF03631">
    <property type="entry name" value="Virul_fac_BrkB"/>
    <property type="match status" value="1"/>
</dbReference>
<comment type="caution">
    <text evidence="7">The sequence shown here is derived from an EMBL/GenBank/DDBJ whole genome shotgun (WGS) entry which is preliminary data.</text>
</comment>
<feature type="transmembrane region" description="Helical" evidence="6">
    <location>
        <begin position="171"/>
        <end position="189"/>
    </location>
</feature>
<feature type="transmembrane region" description="Helical" evidence="6">
    <location>
        <begin position="85"/>
        <end position="105"/>
    </location>
</feature>
<evidence type="ECO:0000313" key="7">
    <source>
        <dbReference type="EMBL" id="PWJ95284.1"/>
    </source>
</evidence>
<feature type="transmembrane region" description="Helical" evidence="6">
    <location>
        <begin position="125"/>
        <end position="151"/>
    </location>
</feature>
<gene>
    <name evidence="7" type="ORF">C7380_10692</name>
</gene>
<dbReference type="InterPro" id="IPR017039">
    <property type="entry name" value="Virul_fac_BrkB"/>
</dbReference>